<reference evidence="2 3" key="1">
    <citation type="submission" date="2015-09" db="EMBL/GenBank/DDBJ databases">
        <authorList>
            <consortium name="Pathogen Informatics"/>
        </authorList>
    </citation>
    <scope>NUCLEOTIDE SEQUENCE [LARGE SCALE GENOMIC DNA]</scope>
    <source>
        <strain evidence="2 3">2789STDY5608868</strain>
    </source>
</reference>
<dbReference type="CDD" id="cd00093">
    <property type="entry name" value="HTH_XRE"/>
    <property type="match status" value="1"/>
</dbReference>
<dbReference type="PROSITE" id="PS50943">
    <property type="entry name" value="HTH_CROC1"/>
    <property type="match status" value="1"/>
</dbReference>
<feature type="domain" description="HTH cro/C1-type" evidence="1">
    <location>
        <begin position="8"/>
        <end position="62"/>
    </location>
</feature>
<dbReference type="GO" id="GO:0003677">
    <property type="term" value="F:DNA binding"/>
    <property type="evidence" value="ECO:0007669"/>
    <property type="project" value="InterPro"/>
</dbReference>
<evidence type="ECO:0000259" key="1">
    <source>
        <dbReference type="PROSITE" id="PS50943"/>
    </source>
</evidence>
<accession>A0A173UZ98</accession>
<name>A0A173UZ98_ANAHA</name>
<gene>
    <name evidence="2" type="ORF">ERS852425_03257</name>
</gene>
<dbReference type="InterPro" id="IPR001387">
    <property type="entry name" value="Cro/C1-type_HTH"/>
</dbReference>
<protein>
    <submittedName>
        <fullName evidence="2">Helix-turn-helix</fullName>
    </submittedName>
</protein>
<dbReference type="Proteomes" id="UP000095598">
    <property type="component" value="Unassembled WGS sequence"/>
</dbReference>
<evidence type="ECO:0000313" key="2">
    <source>
        <dbReference type="EMBL" id="CUN19626.1"/>
    </source>
</evidence>
<proteinExistence type="predicted"/>
<dbReference type="Pfam" id="PF01381">
    <property type="entry name" value="HTH_3"/>
    <property type="match status" value="1"/>
</dbReference>
<dbReference type="Gene3D" id="1.10.260.40">
    <property type="entry name" value="lambda repressor-like DNA-binding domains"/>
    <property type="match status" value="1"/>
</dbReference>
<evidence type="ECO:0000313" key="3">
    <source>
        <dbReference type="Proteomes" id="UP000095598"/>
    </source>
</evidence>
<dbReference type="InterPro" id="IPR010982">
    <property type="entry name" value="Lambda_DNA-bd_dom_sf"/>
</dbReference>
<organism evidence="2 3">
    <name type="scientific">Anaerostipes hadrus</name>
    <dbReference type="NCBI Taxonomy" id="649756"/>
    <lineage>
        <taxon>Bacteria</taxon>
        <taxon>Bacillati</taxon>
        <taxon>Bacillota</taxon>
        <taxon>Clostridia</taxon>
        <taxon>Lachnospirales</taxon>
        <taxon>Lachnospiraceae</taxon>
        <taxon>Anaerostipes</taxon>
    </lineage>
</organism>
<dbReference type="SUPFAM" id="SSF47413">
    <property type="entry name" value="lambda repressor-like DNA-binding domains"/>
    <property type="match status" value="1"/>
</dbReference>
<dbReference type="RefSeq" id="WP_044920864.1">
    <property type="nucleotide sequence ID" value="NZ_CYXT01000042.1"/>
</dbReference>
<dbReference type="SMART" id="SM00530">
    <property type="entry name" value="HTH_XRE"/>
    <property type="match status" value="1"/>
</dbReference>
<dbReference type="AlphaFoldDB" id="A0A173UZ98"/>
<dbReference type="EMBL" id="CYXT01000042">
    <property type="protein sequence ID" value="CUN19626.1"/>
    <property type="molecule type" value="Genomic_DNA"/>
</dbReference>
<sequence length="365" mass="43731">MSENKSILQALRKNVGKTQEQVAEYMDVATNTIQNWERTPSQIKEEQLCKLLDFYHATQKERKDIVLQIHRNVLCIDEENEENVTEPLNNYNFPDFLFEENPQIIEAAKNMTLSAEEMDVFGYWYHNKYKSQKIPYSSDFYESHGGYFTTMKIMEKIEFMFKGMDNRDVKDVRGGTLPSIMKDIYDFGILYPNQPYSYCSESRHYIVLTLHQLLYDRSKKKSEDISWLYEDCRKVKDPLKIGTSSQPDRKYGLVKDFVVLEKNTSNCDYQLKRHQYCETCEPELCDIFRKCSIYERCFQIEKREFTDESYLKEKKKHEEDLNEYNKHPALYDHAPKNFTPQYEYWLSLTNLGKQFVEWVEEETRQ</sequence>